<dbReference type="EMBL" id="FNBN01000002">
    <property type="protein sequence ID" value="SDF61166.1"/>
    <property type="molecule type" value="Genomic_DNA"/>
</dbReference>
<evidence type="ECO:0000259" key="1">
    <source>
        <dbReference type="Pfam" id="PF09346"/>
    </source>
</evidence>
<sequence length="188" mass="21317">MQLTPILDKLSQIFSSQQSIAFGRLQDGLSQAEIAERERDLNLTFPTVVFELFGWKNGMGVSDDLTIAQSLLFPDGIFESLDGCIETYKIYTHAGDWNLKYFPILSAGGGDYLLMNCDPDDVLFGYLYLYSVPVHGKELYVRYKSLSELFQGVLECFQANAYWFDDGALQEDFDIADPILAKYEIPEE</sequence>
<reference evidence="2 3" key="1">
    <citation type="submission" date="2016-10" db="EMBL/GenBank/DDBJ databases">
        <authorList>
            <person name="de Groot N.N."/>
        </authorList>
    </citation>
    <scope>NUCLEOTIDE SEQUENCE [LARGE SCALE GENOMIC DNA]</scope>
    <source>
        <strain evidence="2 3">DSM 527</strain>
    </source>
</reference>
<protein>
    <submittedName>
        <fullName evidence="2">SMI1 / KNR4 family (SUKH-1)</fullName>
    </submittedName>
</protein>
<evidence type="ECO:0000313" key="3">
    <source>
        <dbReference type="Proteomes" id="UP000199045"/>
    </source>
</evidence>
<dbReference type="Gene3D" id="3.40.1580.10">
    <property type="entry name" value="SMI1/KNR4-like"/>
    <property type="match status" value="1"/>
</dbReference>
<feature type="domain" description="Knr4/Smi1-like" evidence="1">
    <location>
        <begin position="28"/>
        <end position="151"/>
    </location>
</feature>
<dbReference type="InterPro" id="IPR018958">
    <property type="entry name" value="Knr4/Smi1-like_dom"/>
</dbReference>
<evidence type="ECO:0000313" key="2">
    <source>
        <dbReference type="EMBL" id="SDF61166.1"/>
    </source>
</evidence>
<dbReference type="RefSeq" id="WP_089830787.1">
    <property type="nucleotide sequence ID" value="NZ_FNBN01000002.1"/>
</dbReference>
<gene>
    <name evidence="2" type="ORF">SAMN04488121_102431</name>
</gene>
<dbReference type="OrthoDB" id="6989522at2"/>
<dbReference type="Proteomes" id="UP000199045">
    <property type="component" value="Unassembled WGS sequence"/>
</dbReference>
<dbReference type="SUPFAM" id="SSF160631">
    <property type="entry name" value="SMI1/KNR4-like"/>
    <property type="match status" value="1"/>
</dbReference>
<dbReference type="Pfam" id="PF09346">
    <property type="entry name" value="SMI1_KNR4"/>
    <property type="match status" value="1"/>
</dbReference>
<name>A0A1G7MHS9_CHIFI</name>
<organism evidence="2 3">
    <name type="scientific">Chitinophaga filiformis</name>
    <name type="common">Myxococcus filiformis</name>
    <name type="synonym">Flexibacter filiformis</name>
    <dbReference type="NCBI Taxonomy" id="104663"/>
    <lineage>
        <taxon>Bacteria</taxon>
        <taxon>Pseudomonadati</taxon>
        <taxon>Bacteroidota</taxon>
        <taxon>Chitinophagia</taxon>
        <taxon>Chitinophagales</taxon>
        <taxon>Chitinophagaceae</taxon>
        <taxon>Chitinophaga</taxon>
    </lineage>
</organism>
<dbReference type="AlphaFoldDB" id="A0A1G7MHS9"/>
<dbReference type="InterPro" id="IPR037883">
    <property type="entry name" value="Knr4/Smi1-like_sf"/>
</dbReference>
<proteinExistence type="predicted"/>
<dbReference type="STRING" id="104663.SAMN04488121_102431"/>
<accession>A0A1G7MHS9</accession>